<dbReference type="EC" id="2.7.13.3" evidence="3"/>
<keyword evidence="10 11" id="KW-0472">Membrane</keyword>
<evidence type="ECO:0000256" key="6">
    <source>
        <dbReference type="ARBA" id="ARBA00022692"/>
    </source>
</evidence>
<dbReference type="GO" id="GO:0016301">
    <property type="term" value="F:kinase activity"/>
    <property type="evidence" value="ECO:0007669"/>
    <property type="project" value="UniProtKB-KW"/>
</dbReference>
<comment type="catalytic activity">
    <reaction evidence="1">
        <text>ATP + protein L-histidine = ADP + protein N-phospho-L-histidine.</text>
        <dbReference type="EC" id="2.7.13.3"/>
    </reaction>
</comment>
<evidence type="ECO:0000256" key="4">
    <source>
        <dbReference type="ARBA" id="ARBA00022553"/>
    </source>
</evidence>
<keyword evidence="6 11" id="KW-0812">Transmembrane</keyword>
<evidence type="ECO:0000259" key="12">
    <source>
        <dbReference type="PROSITE" id="PS50109"/>
    </source>
</evidence>
<keyword evidence="4" id="KW-0597">Phosphoprotein</keyword>
<evidence type="ECO:0000313" key="15">
    <source>
        <dbReference type="Proteomes" id="UP001596106"/>
    </source>
</evidence>
<dbReference type="InterPro" id="IPR050428">
    <property type="entry name" value="TCS_sensor_his_kinase"/>
</dbReference>
<dbReference type="InterPro" id="IPR004358">
    <property type="entry name" value="Sig_transdc_His_kin-like_C"/>
</dbReference>
<dbReference type="Gene3D" id="1.10.287.130">
    <property type="match status" value="1"/>
</dbReference>
<evidence type="ECO:0000313" key="14">
    <source>
        <dbReference type="EMBL" id="MFC5412088.1"/>
    </source>
</evidence>
<dbReference type="CDD" id="cd00082">
    <property type="entry name" value="HisKA"/>
    <property type="match status" value="1"/>
</dbReference>
<dbReference type="SMART" id="SM00388">
    <property type="entry name" value="HisKA"/>
    <property type="match status" value="1"/>
</dbReference>
<dbReference type="Gene3D" id="3.30.565.10">
    <property type="entry name" value="Histidine kinase-like ATPase, C-terminal domain"/>
    <property type="match status" value="1"/>
</dbReference>
<dbReference type="PROSITE" id="PS50885">
    <property type="entry name" value="HAMP"/>
    <property type="match status" value="1"/>
</dbReference>
<dbReference type="PROSITE" id="PS51257">
    <property type="entry name" value="PROKAR_LIPOPROTEIN"/>
    <property type="match status" value="1"/>
</dbReference>
<evidence type="ECO:0000256" key="1">
    <source>
        <dbReference type="ARBA" id="ARBA00000085"/>
    </source>
</evidence>
<dbReference type="EMBL" id="JBHSMA010000010">
    <property type="protein sequence ID" value="MFC5412088.1"/>
    <property type="molecule type" value="Genomic_DNA"/>
</dbReference>
<dbReference type="InterPro" id="IPR005467">
    <property type="entry name" value="His_kinase_dom"/>
</dbReference>
<dbReference type="SUPFAM" id="SSF55874">
    <property type="entry name" value="ATPase domain of HSP90 chaperone/DNA topoisomerase II/histidine kinase"/>
    <property type="match status" value="1"/>
</dbReference>
<evidence type="ECO:0000256" key="10">
    <source>
        <dbReference type="ARBA" id="ARBA00023136"/>
    </source>
</evidence>
<sequence length="461" mass="52019">MTIRTRLTLRFTGLVSAILALAFACLYAFCWYFISSDFYRRLHRKADTVGELLIRQHMAPQLLGQLTRLRKDQLPAQKIAVYDGHNTPVFITTQRVPLAVSTQELDVIRKKQSRKFRQGTAYVTGVRYDTASEQYVVLASAENLYGDQFLRQMLGVLIGLFGAIVGVVAFSGWLYAGEALRPMQRIEQYLNHIFPNTRSERLPVSTENDEISRLSTTLNRLLDRIDESFRLQRMFVANVSHELKNPLTQISSQLEVALLNPRESAVYEETIRSVLDDVTELSILTRELLQLSQVNQASPVDLLTDSVRLDEVIWDIREEVSRLGPGYDVSVHFEELPDDFNQLTVPGNTALLRTALKNLTENACKFSNDGKALIQVHFNDNSVLVSVQNNGKPIPAADLPYVFEPFYRGRQTAETRGYGVGLSLVEQIIRLHQGKISVTSGEGQPTVFRLEFIRAAGQPVS</sequence>
<dbReference type="PANTHER" id="PTHR45436">
    <property type="entry name" value="SENSOR HISTIDINE KINASE YKOH"/>
    <property type="match status" value="1"/>
</dbReference>
<dbReference type="PROSITE" id="PS50109">
    <property type="entry name" value="HIS_KIN"/>
    <property type="match status" value="1"/>
</dbReference>
<dbReference type="Pfam" id="PF00512">
    <property type="entry name" value="HisKA"/>
    <property type="match status" value="1"/>
</dbReference>
<keyword evidence="5" id="KW-0808">Transferase</keyword>
<reference evidence="15" key="1">
    <citation type="journal article" date="2019" name="Int. J. Syst. Evol. Microbiol.">
        <title>The Global Catalogue of Microorganisms (GCM) 10K type strain sequencing project: providing services to taxonomists for standard genome sequencing and annotation.</title>
        <authorList>
            <consortium name="The Broad Institute Genomics Platform"/>
            <consortium name="The Broad Institute Genome Sequencing Center for Infectious Disease"/>
            <person name="Wu L."/>
            <person name="Ma J."/>
        </authorList>
    </citation>
    <scope>NUCLEOTIDE SEQUENCE [LARGE SCALE GENOMIC DNA]</scope>
    <source>
        <strain evidence="15">CCUG 55250</strain>
    </source>
</reference>
<feature type="domain" description="Histidine kinase" evidence="12">
    <location>
        <begin position="238"/>
        <end position="456"/>
    </location>
</feature>
<evidence type="ECO:0000256" key="2">
    <source>
        <dbReference type="ARBA" id="ARBA00004370"/>
    </source>
</evidence>
<dbReference type="SUPFAM" id="SSF158472">
    <property type="entry name" value="HAMP domain-like"/>
    <property type="match status" value="1"/>
</dbReference>
<keyword evidence="7 14" id="KW-0418">Kinase</keyword>
<dbReference type="InterPro" id="IPR036890">
    <property type="entry name" value="HATPase_C_sf"/>
</dbReference>
<protein>
    <recommendedName>
        <fullName evidence="3">histidine kinase</fullName>
        <ecNumber evidence="3">2.7.13.3</ecNumber>
    </recommendedName>
</protein>
<evidence type="ECO:0000256" key="7">
    <source>
        <dbReference type="ARBA" id="ARBA00022777"/>
    </source>
</evidence>
<keyword evidence="9" id="KW-0902">Two-component regulatory system</keyword>
<dbReference type="InterPro" id="IPR003594">
    <property type="entry name" value="HATPase_dom"/>
</dbReference>
<accession>A0ABW0IH72</accession>
<dbReference type="RefSeq" id="WP_379849250.1">
    <property type="nucleotide sequence ID" value="NZ_JBHSMA010000010.1"/>
</dbReference>
<dbReference type="InterPro" id="IPR003660">
    <property type="entry name" value="HAMP_dom"/>
</dbReference>
<feature type="transmembrane region" description="Helical" evidence="11">
    <location>
        <begin position="12"/>
        <end position="34"/>
    </location>
</feature>
<dbReference type="SUPFAM" id="SSF47384">
    <property type="entry name" value="Homodimeric domain of signal transducing histidine kinase"/>
    <property type="match status" value="1"/>
</dbReference>
<dbReference type="Gene3D" id="6.10.340.10">
    <property type="match status" value="1"/>
</dbReference>
<dbReference type="Proteomes" id="UP001596106">
    <property type="component" value="Unassembled WGS sequence"/>
</dbReference>
<comment type="caution">
    <text evidence="14">The sequence shown here is derived from an EMBL/GenBank/DDBJ whole genome shotgun (WGS) entry which is preliminary data.</text>
</comment>
<evidence type="ECO:0000259" key="13">
    <source>
        <dbReference type="PROSITE" id="PS50885"/>
    </source>
</evidence>
<comment type="subcellular location">
    <subcellularLocation>
        <location evidence="2">Membrane</location>
    </subcellularLocation>
</comment>
<dbReference type="PANTHER" id="PTHR45436:SF5">
    <property type="entry name" value="SENSOR HISTIDINE KINASE TRCS"/>
    <property type="match status" value="1"/>
</dbReference>
<dbReference type="SMART" id="SM00304">
    <property type="entry name" value="HAMP"/>
    <property type="match status" value="1"/>
</dbReference>
<evidence type="ECO:0000256" key="3">
    <source>
        <dbReference type="ARBA" id="ARBA00012438"/>
    </source>
</evidence>
<dbReference type="InterPro" id="IPR036097">
    <property type="entry name" value="HisK_dim/P_sf"/>
</dbReference>
<evidence type="ECO:0000256" key="11">
    <source>
        <dbReference type="SAM" id="Phobius"/>
    </source>
</evidence>
<name>A0ABW0IH72_9BACT</name>
<dbReference type="Pfam" id="PF02518">
    <property type="entry name" value="HATPase_c"/>
    <property type="match status" value="1"/>
</dbReference>
<organism evidence="14 15">
    <name type="scientific">Larkinella bovis</name>
    <dbReference type="NCBI Taxonomy" id="683041"/>
    <lineage>
        <taxon>Bacteria</taxon>
        <taxon>Pseudomonadati</taxon>
        <taxon>Bacteroidota</taxon>
        <taxon>Cytophagia</taxon>
        <taxon>Cytophagales</taxon>
        <taxon>Spirosomataceae</taxon>
        <taxon>Larkinella</taxon>
    </lineage>
</organism>
<feature type="domain" description="HAMP" evidence="13">
    <location>
        <begin position="177"/>
        <end position="230"/>
    </location>
</feature>
<dbReference type="InterPro" id="IPR003661">
    <property type="entry name" value="HisK_dim/P_dom"/>
</dbReference>
<feature type="transmembrane region" description="Helical" evidence="11">
    <location>
        <begin position="153"/>
        <end position="176"/>
    </location>
</feature>
<dbReference type="PRINTS" id="PR00344">
    <property type="entry name" value="BCTRLSENSOR"/>
</dbReference>
<evidence type="ECO:0000256" key="9">
    <source>
        <dbReference type="ARBA" id="ARBA00023012"/>
    </source>
</evidence>
<gene>
    <name evidence="14" type="ORF">ACFPMF_22375</name>
</gene>
<proteinExistence type="predicted"/>
<keyword evidence="15" id="KW-1185">Reference proteome</keyword>
<dbReference type="SMART" id="SM00387">
    <property type="entry name" value="HATPase_c"/>
    <property type="match status" value="1"/>
</dbReference>
<keyword evidence="8 11" id="KW-1133">Transmembrane helix</keyword>
<evidence type="ECO:0000256" key="8">
    <source>
        <dbReference type="ARBA" id="ARBA00022989"/>
    </source>
</evidence>
<dbReference type="Pfam" id="PF00672">
    <property type="entry name" value="HAMP"/>
    <property type="match status" value="1"/>
</dbReference>
<evidence type="ECO:0000256" key="5">
    <source>
        <dbReference type="ARBA" id="ARBA00022679"/>
    </source>
</evidence>